<gene>
    <name evidence="1" type="ORF">SAMN02745110_02490</name>
</gene>
<keyword evidence="2" id="KW-1185">Reference proteome</keyword>
<evidence type="ECO:0000313" key="1">
    <source>
        <dbReference type="EMBL" id="SKA06309.1"/>
    </source>
</evidence>
<dbReference type="RefSeq" id="WP_078788263.1">
    <property type="nucleotide sequence ID" value="NZ_FMTO01000014.1"/>
</dbReference>
<sequence length="82" mass="9781">MTDEIIKLLDEKVNEVYLHFQEKLDIRDGFIYPEDAFKQDEIIKSLANTIEKVLKYEKEEDDGYTHKIINRVLDAYQKEGDE</sequence>
<accession>A0A1T4QRA0</accession>
<reference evidence="1 2" key="1">
    <citation type="submission" date="2017-02" db="EMBL/GenBank/DDBJ databases">
        <authorList>
            <person name="Peterson S.W."/>
        </authorList>
    </citation>
    <scope>NUCLEOTIDE SEQUENCE [LARGE SCALE GENOMIC DNA]</scope>
    <source>
        <strain evidence="1 2">ATCC 17233</strain>
    </source>
</reference>
<dbReference type="AlphaFoldDB" id="A0A1T4QRA0"/>
<proteinExistence type="predicted"/>
<protein>
    <submittedName>
        <fullName evidence="1">Uncharacterized protein</fullName>
    </submittedName>
</protein>
<dbReference type="Proteomes" id="UP000189857">
    <property type="component" value="Unassembled WGS sequence"/>
</dbReference>
<organism evidence="1 2">
    <name type="scientific">Eubacterium ruminantium</name>
    <dbReference type="NCBI Taxonomy" id="42322"/>
    <lineage>
        <taxon>Bacteria</taxon>
        <taxon>Bacillati</taxon>
        <taxon>Bacillota</taxon>
        <taxon>Clostridia</taxon>
        <taxon>Eubacteriales</taxon>
        <taxon>Eubacteriaceae</taxon>
        <taxon>Eubacterium</taxon>
    </lineage>
</organism>
<dbReference type="EMBL" id="FUXA01000025">
    <property type="protein sequence ID" value="SKA06309.1"/>
    <property type="molecule type" value="Genomic_DNA"/>
</dbReference>
<evidence type="ECO:0000313" key="2">
    <source>
        <dbReference type="Proteomes" id="UP000189857"/>
    </source>
</evidence>
<name>A0A1T4QRA0_9FIRM</name>